<feature type="compositionally biased region" description="Basic residues" evidence="1">
    <location>
        <begin position="215"/>
        <end position="226"/>
    </location>
</feature>
<feature type="compositionally biased region" description="Acidic residues" evidence="1">
    <location>
        <begin position="342"/>
        <end position="352"/>
    </location>
</feature>
<evidence type="ECO:0008006" key="4">
    <source>
        <dbReference type="Google" id="ProtNLM"/>
    </source>
</evidence>
<feature type="region of interest" description="Disordered" evidence="1">
    <location>
        <begin position="196"/>
        <end position="437"/>
    </location>
</feature>
<evidence type="ECO:0000313" key="3">
    <source>
        <dbReference type="EMBL" id="CEM47263.1"/>
    </source>
</evidence>
<dbReference type="AlphaFoldDB" id="A0A0G4HSG1"/>
<feature type="transmembrane region" description="Helical" evidence="2">
    <location>
        <begin position="95"/>
        <end position="119"/>
    </location>
</feature>
<dbReference type="VEuPathDB" id="CryptoDB:Cvel_8259"/>
<keyword evidence="2" id="KW-0812">Transmembrane</keyword>
<protein>
    <recommendedName>
        <fullName evidence="4">Transmembrane protein</fullName>
    </recommendedName>
</protein>
<reference evidence="3" key="1">
    <citation type="submission" date="2014-11" db="EMBL/GenBank/DDBJ databases">
        <authorList>
            <person name="Otto D Thomas"/>
            <person name="Naeem Raeece"/>
        </authorList>
    </citation>
    <scope>NUCLEOTIDE SEQUENCE</scope>
</reference>
<dbReference type="EMBL" id="CDMZ01003691">
    <property type="protein sequence ID" value="CEM47263.1"/>
    <property type="molecule type" value="Genomic_DNA"/>
</dbReference>
<evidence type="ECO:0000256" key="1">
    <source>
        <dbReference type="SAM" id="MobiDB-lite"/>
    </source>
</evidence>
<name>A0A0G4HSG1_9ALVE</name>
<gene>
    <name evidence="3" type="ORF">Cvel_8259</name>
</gene>
<evidence type="ECO:0000256" key="2">
    <source>
        <dbReference type="SAM" id="Phobius"/>
    </source>
</evidence>
<feature type="compositionally biased region" description="Gly residues" evidence="1">
    <location>
        <begin position="23"/>
        <end position="36"/>
    </location>
</feature>
<feature type="region of interest" description="Disordered" evidence="1">
    <location>
        <begin position="1"/>
        <end position="87"/>
    </location>
</feature>
<sequence>MFFAPLDLEGSLVSIGGTEVERSGGGGATEDMGGTGDDNKETSGGDGEGEEENKEEETETGDGGQNGRDGTPGPATEGHLPSSSSSSHRGAFTSAFLFFVLTAGCGCGCCMGIGALRVFEKQKKMDEERERALESGDALPTVHALPFGTVTAAEAGNGTSMRSQPQVREARDGDKSVVKSIVTKAKKAAGTVARKVGEKTSSLSGRGGVMPSVKGKGRGGGKKKGKTFYIELNEEGDATSSRPSMGLEGGHLPQSRGSREDPFALDTDGLPVPRGHMERGGGESGDHVSSGIGRGVLYVEGGGGEGGYNVQHQGVAEQKRRKKGKFSRKGYGRVGEGRGREEEEEEDGEEGGESGSSDDGRKAQAQALRGRPNSGQSSGGHGMVGMRGGVGEIEDEDGEEEEEEEDIDLDSSGSEEERESPDRSQRGNPNAYAANLL</sequence>
<organism evidence="3">
    <name type="scientific">Chromera velia CCMP2878</name>
    <dbReference type="NCBI Taxonomy" id="1169474"/>
    <lineage>
        <taxon>Eukaryota</taxon>
        <taxon>Sar</taxon>
        <taxon>Alveolata</taxon>
        <taxon>Colpodellida</taxon>
        <taxon>Chromeraceae</taxon>
        <taxon>Chromera</taxon>
    </lineage>
</organism>
<feature type="region of interest" description="Disordered" evidence="1">
    <location>
        <begin position="155"/>
        <end position="176"/>
    </location>
</feature>
<feature type="compositionally biased region" description="Basic and acidic residues" evidence="1">
    <location>
        <begin position="275"/>
        <end position="286"/>
    </location>
</feature>
<keyword evidence="2" id="KW-0472">Membrane</keyword>
<feature type="compositionally biased region" description="Acidic residues" evidence="1">
    <location>
        <begin position="47"/>
        <end position="60"/>
    </location>
</feature>
<proteinExistence type="predicted"/>
<feature type="compositionally biased region" description="Basic residues" evidence="1">
    <location>
        <begin position="319"/>
        <end position="331"/>
    </location>
</feature>
<feature type="compositionally biased region" description="Gly residues" evidence="1">
    <location>
        <begin position="377"/>
        <end position="391"/>
    </location>
</feature>
<feature type="compositionally biased region" description="Acidic residues" evidence="1">
    <location>
        <begin position="392"/>
        <end position="419"/>
    </location>
</feature>
<feature type="compositionally biased region" description="Polar residues" evidence="1">
    <location>
        <begin position="157"/>
        <end position="166"/>
    </location>
</feature>
<accession>A0A0G4HSG1</accession>
<keyword evidence="2" id="KW-1133">Transmembrane helix</keyword>